<accession>A0A0F7L4X3</accession>
<reference evidence="1" key="2">
    <citation type="submission" date="2015-03" db="EMBL/GenBank/DDBJ databases">
        <authorList>
            <person name="Chow C.-E.T."/>
            <person name="Winget D.M."/>
            <person name="White R.A.III."/>
            <person name="Hallam S.J."/>
            <person name="Suttle C.A."/>
        </authorList>
    </citation>
    <scope>NUCLEOTIDE SEQUENCE</scope>
    <source>
        <strain evidence="1">Anoxic3_3</strain>
    </source>
</reference>
<evidence type="ECO:0000313" key="1">
    <source>
        <dbReference type="EMBL" id="AKH46031.1"/>
    </source>
</evidence>
<protein>
    <submittedName>
        <fullName evidence="1">Uncharacterized protein</fullName>
    </submittedName>
</protein>
<proteinExistence type="predicted"/>
<organism evidence="1">
    <name type="scientific">uncultured marine virus</name>
    <dbReference type="NCBI Taxonomy" id="186617"/>
    <lineage>
        <taxon>Viruses</taxon>
        <taxon>environmental samples</taxon>
    </lineage>
</organism>
<sequence length="62" mass="7293">MVLLILLVRLALLMKKQRYLEKILLQGLGFMKHRHVLIRKIMMKTLVLKYATKKLLTRCGAT</sequence>
<name>A0A0F7L4X3_9VIRU</name>
<reference evidence="1" key="1">
    <citation type="journal article" date="2015" name="Front. Microbiol.">
        <title>Combining genomic sequencing methods to explore viral diversity and reveal potential virus-host interactions.</title>
        <authorList>
            <person name="Chow C.E."/>
            <person name="Winget D.M."/>
            <person name="White R.A.III."/>
            <person name="Hallam S.J."/>
            <person name="Suttle C.A."/>
        </authorList>
    </citation>
    <scope>NUCLEOTIDE SEQUENCE</scope>
    <source>
        <strain evidence="1">Anoxic3_3</strain>
    </source>
</reference>
<dbReference type="EMBL" id="KR029578">
    <property type="protein sequence ID" value="AKH46031.1"/>
    <property type="molecule type" value="Genomic_DNA"/>
</dbReference>